<keyword evidence="1" id="KW-0614">Plasmid</keyword>
<organism evidence="1 2">
    <name type="scientific">Paraburkholderia aromaticivorans</name>
    <dbReference type="NCBI Taxonomy" id="2026199"/>
    <lineage>
        <taxon>Bacteria</taxon>
        <taxon>Pseudomonadati</taxon>
        <taxon>Pseudomonadota</taxon>
        <taxon>Betaproteobacteria</taxon>
        <taxon>Burkholderiales</taxon>
        <taxon>Burkholderiaceae</taxon>
        <taxon>Paraburkholderia</taxon>
    </lineage>
</organism>
<dbReference type="KEGG" id="parb:CJU94_39365"/>
<sequence length="63" mass="6831">MHRCNIASTLSRQQAEPTYSFGGQAYEGDQFQGASNAPLVVPLDQAGVLQNRECAIDSRFVDA</sequence>
<accession>A0A248VZ36</accession>
<dbReference type="Proteomes" id="UP000215158">
    <property type="component" value="Plasmid pBN3"/>
</dbReference>
<dbReference type="AlphaFoldDB" id="A0A248VZ36"/>
<proteinExistence type="predicted"/>
<gene>
    <name evidence="1" type="ORF">CJU94_39365</name>
</gene>
<evidence type="ECO:0000313" key="1">
    <source>
        <dbReference type="EMBL" id="ASW04207.1"/>
    </source>
</evidence>
<evidence type="ECO:0000313" key="2">
    <source>
        <dbReference type="Proteomes" id="UP000215158"/>
    </source>
</evidence>
<reference evidence="1 2" key="1">
    <citation type="submission" date="2017-08" db="EMBL/GenBank/DDBJ databases">
        <title>Identification and genetic characteristics of simultaneous BTEX- and naphthalene-degrading Paraburkholderia sp. BN5 isolated from petroleum-contaminated soil.</title>
        <authorList>
            <person name="Lee Y."/>
            <person name="Jeon C.O."/>
        </authorList>
    </citation>
    <scope>NUCLEOTIDE SEQUENCE [LARGE SCALE GENOMIC DNA]</scope>
    <source>
        <strain evidence="1 2">BN5</strain>
        <plasmid evidence="1 2">pBN3</plasmid>
    </source>
</reference>
<dbReference type="EMBL" id="CP022993">
    <property type="protein sequence ID" value="ASW04207.1"/>
    <property type="molecule type" value="Genomic_DNA"/>
</dbReference>
<geneLocation type="plasmid" evidence="1 2">
    <name>pBN3</name>
</geneLocation>
<name>A0A248VZ36_9BURK</name>
<keyword evidence="2" id="KW-1185">Reference proteome</keyword>
<protein>
    <submittedName>
        <fullName evidence="1">Uncharacterized protein</fullName>
    </submittedName>
</protein>